<dbReference type="Proteomes" id="UP000642748">
    <property type="component" value="Unassembled WGS sequence"/>
</dbReference>
<organism evidence="2 3">
    <name type="scientific">Rugosimonospora africana</name>
    <dbReference type="NCBI Taxonomy" id="556532"/>
    <lineage>
        <taxon>Bacteria</taxon>
        <taxon>Bacillati</taxon>
        <taxon>Actinomycetota</taxon>
        <taxon>Actinomycetes</taxon>
        <taxon>Micromonosporales</taxon>
        <taxon>Micromonosporaceae</taxon>
        <taxon>Rugosimonospora</taxon>
    </lineage>
</organism>
<feature type="transmembrane region" description="Helical" evidence="1">
    <location>
        <begin position="132"/>
        <end position="150"/>
    </location>
</feature>
<protein>
    <submittedName>
        <fullName evidence="2">Uncharacterized protein</fullName>
    </submittedName>
</protein>
<evidence type="ECO:0000313" key="3">
    <source>
        <dbReference type="Proteomes" id="UP000642748"/>
    </source>
</evidence>
<dbReference type="AlphaFoldDB" id="A0A8J3R012"/>
<keyword evidence="1" id="KW-1133">Transmembrane helix</keyword>
<feature type="transmembrane region" description="Helical" evidence="1">
    <location>
        <begin position="156"/>
        <end position="175"/>
    </location>
</feature>
<keyword evidence="1" id="KW-0472">Membrane</keyword>
<evidence type="ECO:0000256" key="1">
    <source>
        <dbReference type="SAM" id="Phobius"/>
    </source>
</evidence>
<sequence>MLFLAGLVAVLDVVGQKTVGRWADNAAGRSENAGTLLKSLRLARPHLRTAARLAQQPADVRDPDVATVRRRTLAELKSLGTATILMEDDRYTYAVRERHAQRLIASRLPQREAESLIAYLARFRESAKRIRTAVDLAILAAVPLAVWVYWGNPVAIVIGWLEFGGAAFMVGGLLLSPRVMLWFRWAGATASHRVAAVAGQLLDREGRPLRGAALALFILGSLIDLVAGWN</sequence>
<keyword evidence="3" id="KW-1185">Reference proteome</keyword>
<dbReference type="EMBL" id="BONZ01000057">
    <property type="protein sequence ID" value="GIH17736.1"/>
    <property type="molecule type" value="Genomic_DNA"/>
</dbReference>
<proteinExistence type="predicted"/>
<accession>A0A8J3R012</accession>
<evidence type="ECO:0000313" key="2">
    <source>
        <dbReference type="EMBL" id="GIH17736.1"/>
    </source>
</evidence>
<gene>
    <name evidence="2" type="ORF">Raf01_59080</name>
</gene>
<comment type="caution">
    <text evidence="2">The sequence shown here is derived from an EMBL/GenBank/DDBJ whole genome shotgun (WGS) entry which is preliminary data.</text>
</comment>
<reference evidence="2" key="1">
    <citation type="submission" date="2021-01" db="EMBL/GenBank/DDBJ databases">
        <title>Whole genome shotgun sequence of Rugosimonospora africana NBRC 104875.</title>
        <authorList>
            <person name="Komaki H."/>
            <person name="Tamura T."/>
        </authorList>
    </citation>
    <scope>NUCLEOTIDE SEQUENCE</scope>
    <source>
        <strain evidence="2">NBRC 104875</strain>
    </source>
</reference>
<keyword evidence="1" id="KW-0812">Transmembrane</keyword>
<name>A0A8J3R012_9ACTN</name>